<dbReference type="InterPro" id="IPR001846">
    <property type="entry name" value="VWF_type-D"/>
</dbReference>
<keyword evidence="1" id="KW-0732">Signal</keyword>
<dbReference type="Pfam" id="PF26129">
    <property type="entry name" value="Vwde"/>
    <property type="match status" value="4"/>
</dbReference>
<dbReference type="Pfam" id="PF00094">
    <property type="entry name" value="VWD"/>
    <property type="match status" value="4"/>
</dbReference>
<dbReference type="OrthoDB" id="382013at2759"/>
<accession>A0A3S1BH73</accession>
<dbReference type="GO" id="GO:0009986">
    <property type="term" value="C:cell surface"/>
    <property type="evidence" value="ECO:0007669"/>
    <property type="project" value="TreeGrafter"/>
</dbReference>
<feature type="domain" description="VWFD" evidence="4">
    <location>
        <begin position="1437"/>
        <end position="1632"/>
    </location>
</feature>
<feature type="domain" description="Apple" evidence="3">
    <location>
        <begin position="12"/>
        <end position="95"/>
    </location>
</feature>
<feature type="non-terminal residue" evidence="5">
    <location>
        <position position="1"/>
    </location>
</feature>
<dbReference type="GO" id="GO:0005576">
    <property type="term" value="C:extracellular region"/>
    <property type="evidence" value="ECO:0007669"/>
    <property type="project" value="TreeGrafter"/>
</dbReference>
<keyword evidence="6" id="KW-1185">Reference proteome</keyword>
<name>A0A3S1BH73_ELYCH</name>
<comment type="caution">
    <text evidence="5">The sequence shown here is derived from an EMBL/GenBank/DDBJ whole genome shotgun (WGS) entry which is preliminary data.</text>
</comment>
<dbReference type="InterPro" id="IPR058727">
    <property type="entry name" value="Helical_Vwde"/>
</dbReference>
<dbReference type="InterPro" id="IPR003609">
    <property type="entry name" value="Pan_app"/>
</dbReference>
<dbReference type="PANTHER" id="PTHR14949:SF54">
    <property type="entry name" value="VWFD DOMAIN-CONTAINING PROTEIN"/>
    <property type="match status" value="1"/>
</dbReference>
<feature type="domain" description="VWFD" evidence="4">
    <location>
        <begin position="2280"/>
        <end position="2470"/>
    </location>
</feature>
<reference evidence="5 6" key="1">
    <citation type="submission" date="2019-01" db="EMBL/GenBank/DDBJ databases">
        <title>A draft genome assembly of the solar-powered sea slug Elysia chlorotica.</title>
        <authorList>
            <person name="Cai H."/>
            <person name="Li Q."/>
            <person name="Fang X."/>
            <person name="Li J."/>
            <person name="Curtis N.E."/>
            <person name="Altenburger A."/>
            <person name="Shibata T."/>
            <person name="Feng M."/>
            <person name="Maeda T."/>
            <person name="Schwartz J.A."/>
            <person name="Shigenobu S."/>
            <person name="Lundholm N."/>
            <person name="Nishiyama T."/>
            <person name="Yang H."/>
            <person name="Hasebe M."/>
            <person name="Li S."/>
            <person name="Pierce S.K."/>
            <person name="Wang J."/>
        </authorList>
    </citation>
    <scope>NUCLEOTIDE SEQUENCE [LARGE SCALE GENOMIC DNA]</scope>
    <source>
        <strain evidence="5">EC2010</strain>
        <tissue evidence="5">Whole organism of an adult</tissue>
    </source>
</reference>
<feature type="domain" description="VWFD" evidence="4">
    <location>
        <begin position="436"/>
        <end position="640"/>
    </location>
</feature>
<keyword evidence="2" id="KW-1015">Disulfide bond</keyword>
<dbReference type="PROSITE" id="PS50948">
    <property type="entry name" value="PAN"/>
    <property type="match status" value="3"/>
</dbReference>
<proteinExistence type="predicted"/>
<evidence type="ECO:0000256" key="1">
    <source>
        <dbReference type="ARBA" id="ARBA00022729"/>
    </source>
</evidence>
<dbReference type="STRING" id="188477.A0A3S1BH73"/>
<dbReference type="Pfam" id="PF00024">
    <property type="entry name" value="PAN_1"/>
    <property type="match status" value="2"/>
</dbReference>
<organism evidence="5 6">
    <name type="scientific">Elysia chlorotica</name>
    <name type="common">Eastern emerald elysia</name>
    <name type="synonym">Sea slug</name>
    <dbReference type="NCBI Taxonomy" id="188477"/>
    <lineage>
        <taxon>Eukaryota</taxon>
        <taxon>Metazoa</taxon>
        <taxon>Spiralia</taxon>
        <taxon>Lophotrochozoa</taxon>
        <taxon>Mollusca</taxon>
        <taxon>Gastropoda</taxon>
        <taxon>Heterobranchia</taxon>
        <taxon>Euthyneura</taxon>
        <taxon>Panpulmonata</taxon>
        <taxon>Sacoglossa</taxon>
        <taxon>Placobranchoidea</taxon>
        <taxon>Plakobranchidae</taxon>
        <taxon>Elysia</taxon>
    </lineage>
</organism>
<dbReference type="PROSITE" id="PS51233">
    <property type="entry name" value="VWFD"/>
    <property type="match status" value="4"/>
</dbReference>
<sequence length="3799" mass="418896">DQSDWSNKIAPCSGLTVSWKVYKEFALALHNSKTVTNVTSMEECQNLCIADLDLPCLSVDFDSEGLKCHLSQSSTSTAADYLLPFARFEHADLYCPDDPCEEETVSWTSTEQRLRGTVVAENYDVWSLQECRNLCLKNTSCDGIAYEETNGVCLLMAMLTINQFDIEAPRWISEFYTCENGSDSSSSFEVDSAFVLATFAGPGEDIFTCDFLNVSGQNSQFQYNVLWNLNGEFISEEATDIFTLPRNFSDISNGDMLQCGVSVCEVENCETTRGPLVFSNFYTAEIQVNTLRNQTIGEGEMGEVIQVRATAPPYVLCRGKLSQSDDCSIEVKFSFEETSQVSSCPNGSTVAQAALLVLKNDGKSNSSLGVCSITLVNDDWDSTFFVRAKGIFDQLFDGDHIIQQTTSVDYLNSTQTVHSEQVGSVQLTIVDKDNGALCSSVTDPHITTFDGRLFHNFLEGEFILYKHQTLPYEVRSFYRRCADITDVNDPEASCNCAVAIRAGDDVVIFDKCGPTGTNVQTFYPMTAHMFRKGILTPGFRVISKYEGRQYKVIFPSGLIVFVASTPFDDLQILNIWIKPSPTDLGHTEGLCGPYDLDPSNDLMFQNGTVYRDEGDYHQPIDYMRSWRVDPADTLYTGSCYQSDDEDVDVDSVVTFCQCTNSGENTCAPESDKFTCPYMEINEVDVTMRLERQASFPLKCLGIPSLIDDLPLFQFEENYGLQVIEPKSLWENLCSAELEEYDVFTICNNVPGIRLSAIIESCGFDFLIEAKVGWIAAALQNLQMECQLQLERNVSLWEGDPKRPPTDLFCIAQCGNDVTVGTCDTGVCQCVNGNGGDDCSVKTEEPPQLFYIQNQGICDLRDENCDQISIFANNILNTPSLACHFIKLLTNETGSYFSGEGLVTEDASFLTVNEMSCPISETGTYSVQISNDGSTLSDISYLFVYDSVCFDCFSDNQTCVQKTSACLINGVCYENGEFDPSSDRLYCNPSLNIFDWTKANDSCQGLPVKWLKHGGPFQSDGSEQACKDTCLASYSENNSSQCLQMELVSSNNTCILRNDDIRLGEVSLTPDSSRYEWLCDNNPCSKRKLLWTRQPGYGIPGDGSRQFTGVASMSECRLLCLQETSFLCRSAQLLRRGGLCTLFSLGQVEAGSNFVRWSGTIFEEWTCETGADNPLPVENPTATIVRDQLGASDDYTLECQFTVPASNISLQANIDWIIDETIVQKAYAWTVPDEENLSYSSHMNRSSLTNLPPGTKLSCGVSLCVNDSCADTLGGFRQSNTILLGLEMTSMEELTVVEGGASVVVHIVSSAPPAFFCDVASSASDCSILIQAQVVPQPDNDLACPDPNSALSVSEIVLGGSDEKSGSVYCGQTITFKNWKEGVVIPVVARQDRVIDGDKTRTISVSGSIRNGGQEGSELFSVPLPTTQVTIIDTDKGAVCVAMTHAHLTTFGGRNYDLPYQGEFIIYEHSMLQSEVRAFYQSCGDGKEAESSAPCVCSVAVRSQDDVVLIDRCSSFEDGEPRLLKTKLYQKGLLSDAMRVTRNGGGLAYEITLPSGTVILVQVKEDHLNVFVQASGADLNNTRGLCGFYDGGSDFVLVKRDGTEYSRPGQRPDEFSLSWRVQPSESIYSGYCNSSSDIQDDKSELLCQCVGSSNGTCQIRSDLCGCPLQPRKLSYSGGVDITDELQLRASEPLCGNGKSFFEYDAQEIYQVMPWPTASNLSSAEATSSCNLAFTSNPILQRCQPILSEELQTLIDTCVDDIQVSDNPLWSEASMVSVATSLCYFKAQTDMNYWDNSTGRPEPDQSLLGDVCFNQCSDSGNCSQGLCTCGNSSIGGADCSIDVAESPKIYYLQNFGLCDITQSSCDQVYVTGTTFACSESLTCILKPVQILEGITKSLGEPLVTKAEYFSFNEVTCPLPSAGSYSVQVSNNNSSFSDAAIFTLYHPRCHTCSSSGVCSLTYESCFIDNECYLYGEENPSNDTLVCDNYASYDSWTVRKDYPYLRGDPRLTFTYSEETEIAQFKCQFTVPERDGVSYLISWKHQDEIVAKVTADNTTSNFSSVFIGVEEISGFALNSKISCLLTACFSDDCNATESPAEESNEFVAEITIIDSTVQVVEGKGPGYIQVKSSVPPHLLCSMVYSDSMSNDTMDSGDIFNGTIFSNETMPSSDSDKSLCQVMVSVDFMSHPEDKCPFSAQLRRQLIFPRYMMDDNQTYGGDCGVPFRTWPEPVYVPILAAIDSLVDGDVTRTVEVSASIEYNKTVEMVQVVGQQQVEVIDRDTPSLCKSVNDPHITAFDGKKYDVFLEGEFVLWKHTSMKYEVRSFYRKCGNGGASCNCAVTVRALDDVVLLDACGPMRDEPSPAFAVTLYRNGPLTKNLRIKQLLEGRKYEVILPTGTEVKVITEGYYLNVWVQASANDFNSSMGLCGNYNGEENDDIMTQKGEVYTGSEIQPNKFSATWRVNTSQSHYRGVCPGEFTDFEESDDVFCACQAERNSTMNETSPECGRDLNLYRCTDTRLESERMNSGIDVTDKYIAESKTPLCGNISEPAFDFDPDFVPQEATWKASSNWTEAKAYEFCTNYLTKSEIGLQCSLVFETDFNQTVESCVKDIQITDDTQFAVDSLTNLLEQCLSSITRVTALWVNGEPDPAFTDFICLNNCNDRGNCSNGLCQCEKGFGGVDCSVDLTAVPALNLLLPALPCNVDDDDCNTITIVGGPFVESGDLACVLEQADHKNLSSLAPRDNSIYDVMAKFITFQRIKCMLPFTSSFYVSVRNSISITSRAVLRQVYSPECYTCEDDTCSLEPKYCFIENECYRVYDVNPNNSSLVCDPEKYLSLWTNRLDYPEIEVTPKLTTRFNKTASLFYFGCDWSTLINNDTSLTVFAQWFMDDIRIAEYTITGNETSYEISHEDEAFVGLQYHSEIYCGLVACETDRCNTTRSPLIKSENFKPEIKVTGKSELQITEGEDSKVVRITANFPPVVFCNATSPAPCEIIVPTQVLEDDEDVRCPVSNAVLPQVVLDWKDPVTVGQSAVLASGCGAVLTNSNWNLVHSVGVKAVSDGVTDGDQKRSLVITARITQTVTINVGTVELKVLDRDKIAICQSINDPHMTTADGLYYNNFYTGEFIMYQHNVLPYEVRTFYRKCTNGVASCNCAVSVRSGVDVFRVDRCGADNKITDRGQTPLQGDFFLNGPATGGLYVNQIDGGLMYEIFFPTGTTVIITSSPKYINVVIKMSSSDYGQTAGLCGNFDGDKENDLTTRNGELVTMNRVDEFSLSWRVKREESLYGGFCGTAPTTSPTPVREPSFCSCGSLNGSSCSSDSYLQSCQGGFIQLSKGVDMTAYFQEIAYPLLCTWTFLYDDTYVPQIPTWPTPSGRTLANATQFCKDYIHASPSARACVEEVDGLDLNAVIQGCIDDILMLDTEEFAKSAVDNIVIRCLIHLEVNTTLWIRENQSVTLNMDVLDKVCPEDCNNQGNCSKGTCICEDGFGGPACSVDLTSPPKIDNIIITRGCDLAFVPKCTPVFQYGSNFENSTDLTCHIRDLIITDTGFITLDEVTSPGMFINLNTLFCNISGHTSYNIAVSSNRVNTSQPLNFYIYNSNCVTCDAASDSCTFVKDTCFIKNVCYTLGQLSPDNSTESCQPETSVWKFSPTPAYPVVREPNLISSNLENAPYFEFICKLSDDEICRNHIDYEISWQMTNGSWGQSQNIGCGDESKISLIDLEGFVYGQSVKCRVRSCFVANCSDTYSPWRESELSSKIEVRETSLTVSEYGNGGKIHVSSPFPPGMFCGNINNWSNCTLSISVA</sequence>
<feature type="domain" description="Apple" evidence="3">
    <location>
        <begin position="100"/>
        <end position="178"/>
    </location>
</feature>
<dbReference type="GO" id="GO:0005102">
    <property type="term" value="F:signaling receptor binding"/>
    <property type="evidence" value="ECO:0007669"/>
    <property type="project" value="TreeGrafter"/>
</dbReference>
<dbReference type="InterPro" id="IPR050969">
    <property type="entry name" value="Dev_Signal_Modulators"/>
</dbReference>
<dbReference type="Gene3D" id="3.50.4.10">
    <property type="entry name" value="Hepatocyte Growth Factor"/>
    <property type="match status" value="1"/>
</dbReference>
<evidence type="ECO:0008006" key="7">
    <source>
        <dbReference type="Google" id="ProtNLM"/>
    </source>
</evidence>
<dbReference type="SMART" id="SM00216">
    <property type="entry name" value="VWD"/>
    <property type="match status" value="3"/>
</dbReference>
<evidence type="ECO:0000259" key="4">
    <source>
        <dbReference type="PROSITE" id="PS51233"/>
    </source>
</evidence>
<dbReference type="SMART" id="SM00473">
    <property type="entry name" value="PAN_AP"/>
    <property type="match status" value="3"/>
</dbReference>
<dbReference type="Gene3D" id="2.60.120.260">
    <property type="entry name" value="Galactose-binding domain-like"/>
    <property type="match status" value="1"/>
</dbReference>
<dbReference type="PANTHER" id="PTHR14949">
    <property type="entry name" value="EGF-LIKE-DOMAIN, MULTIPLE 7, 8"/>
    <property type="match status" value="1"/>
</dbReference>
<evidence type="ECO:0000259" key="3">
    <source>
        <dbReference type="PROSITE" id="PS50948"/>
    </source>
</evidence>
<protein>
    <recommendedName>
        <fullName evidence="7">VWFD domain-containing protein</fullName>
    </recommendedName>
</protein>
<dbReference type="SUPFAM" id="SSF57414">
    <property type="entry name" value="Hairpin loop containing domain-like"/>
    <property type="match status" value="2"/>
</dbReference>
<gene>
    <name evidence="5" type="ORF">EGW08_011566</name>
</gene>
<dbReference type="EMBL" id="RQTK01000379">
    <property type="protein sequence ID" value="RUS80662.1"/>
    <property type="molecule type" value="Genomic_DNA"/>
</dbReference>
<feature type="non-terminal residue" evidence="5">
    <location>
        <position position="3799"/>
    </location>
</feature>
<evidence type="ECO:0000313" key="6">
    <source>
        <dbReference type="Proteomes" id="UP000271974"/>
    </source>
</evidence>
<dbReference type="Proteomes" id="UP000271974">
    <property type="component" value="Unassembled WGS sequence"/>
</dbReference>
<evidence type="ECO:0000313" key="5">
    <source>
        <dbReference type="EMBL" id="RUS80662.1"/>
    </source>
</evidence>
<evidence type="ECO:0000256" key="2">
    <source>
        <dbReference type="ARBA" id="ARBA00023157"/>
    </source>
</evidence>
<dbReference type="Gene3D" id="2.10.25.10">
    <property type="entry name" value="Laminin"/>
    <property type="match status" value="1"/>
</dbReference>
<feature type="domain" description="Apple" evidence="3">
    <location>
        <begin position="1083"/>
        <end position="1166"/>
    </location>
</feature>
<feature type="domain" description="VWFD" evidence="4">
    <location>
        <begin position="3095"/>
        <end position="3280"/>
    </location>
</feature>